<reference evidence="2 3" key="1">
    <citation type="journal article" date="2017" name="Mol. Plant">
        <title>The Genome of Medicinal Plant Macleaya cordata Provides New Insights into Benzylisoquinoline Alkaloids Metabolism.</title>
        <authorList>
            <person name="Liu X."/>
            <person name="Liu Y."/>
            <person name="Huang P."/>
            <person name="Ma Y."/>
            <person name="Qing Z."/>
            <person name="Tang Q."/>
            <person name="Cao H."/>
            <person name="Cheng P."/>
            <person name="Zheng Y."/>
            <person name="Yuan Z."/>
            <person name="Zhou Y."/>
            <person name="Liu J."/>
            <person name="Tang Z."/>
            <person name="Zhuo Y."/>
            <person name="Zhang Y."/>
            <person name="Yu L."/>
            <person name="Huang J."/>
            <person name="Yang P."/>
            <person name="Peng Q."/>
            <person name="Zhang J."/>
            <person name="Jiang W."/>
            <person name="Zhang Z."/>
            <person name="Lin K."/>
            <person name="Ro D.K."/>
            <person name="Chen X."/>
            <person name="Xiong X."/>
            <person name="Shang Y."/>
            <person name="Huang S."/>
            <person name="Zeng J."/>
        </authorList>
    </citation>
    <scope>NUCLEOTIDE SEQUENCE [LARGE SCALE GENOMIC DNA]</scope>
    <source>
        <strain evidence="3">cv. BLH2017</strain>
        <tissue evidence="2">Root</tissue>
    </source>
</reference>
<name>A0A200R209_MACCD</name>
<keyword evidence="3" id="KW-1185">Reference proteome</keyword>
<dbReference type="GO" id="GO:0016787">
    <property type="term" value="F:hydrolase activity"/>
    <property type="evidence" value="ECO:0007669"/>
    <property type="project" value="UniProtKB-KW"/>
</dbReference>
<dbReference type="AlphaFoldDB" id="A0A200R209"/>
<dbReference type="OMA" id="QDNDICE"/>
<dbReference type="STRING" id="56857.A0A200R209"/>
<dbReference type="Pfam" id="PF05691">
    <property type="entry name" value="Raffinose_syn"/>
    <property type="match status" value="1"/>
</dbReference>
<sequence length="168" mass="18826">MAYPECYKPVSGFVSPNDVEWEQKALTAKFRGTNQFAVYLSKSNELYLLISKERIDIILQPSSFEIFTFSPVYNLTPTLKFASIGLENMFNSGGAIESLEYIKSNEGVACVKIMIKGTGKFLAYSSEKPKEVNLNEKKVELLEWAGNGRLGFDIPWVGGKLSDVLIMF</sequence>
<keyword evidence="2" id="KW-0378">Hydrolase</keyword>
<protein>
    <submittedName>
        <fullName evidence="2">Glycosyl hydrolases 36</fullName>
    </submittedName>
</protein>
<evidence type="ECO:0000256" key="1">
    <source>
        <dbReference type="ARBA" id="ARBA00023277"/>
    </source>
</evidence>
<organism evidence="2 3">
    <name type="scientific">Macleaya cordata</name>
    <name type="common">Five-seeded plume-poppy</name>
    <name type="synonym">Bocconia cordata</name>
    <dbReference type="NCBI Taxonomy" id="56857"/>
    <lineage>
        <taxon>Eukaryota</taxon>
        <taxon>Viridiplantae</taxon>
        <taxon>Streptophyta</taxon>
        <taxon>Embryophyta</taxon>
        <taxon>Tracheophyta</taxon>
        <taxon>Spermatophyta</taxon>
        <taxon>Magnoliopsida</taxon>
        <taxon>Ranunculales</taxon>
        <taxon>Papaveraceae</taxon>
        <taxon>Papaveroideae</taxon>
        <taxon>Macleaya</taxon>
    </lineage>
</organism>
<comment type="caution">
    <text evidence="2">The sequence shown here is derived from an EMBL/GenBank/DDBJ whole genome shotgun (WGS) entry which is preliminary data.</text>
</comment>
<dbReference type="PANTHER" id="PTHR31268:SF12">
    <property type="entry name" value="GALACTINOL--SUCROSE GALACTOSYLTRANSFERASE"/>
    <property type="match status" value="1"/>
</dbReference>
<dbReference type="EMBL" id="MVGT01000481">
    <property type="protein sequence ID" value="OVA16757.1"/>
    <property type="molecule type" value="Genomic_DNA"/>
</dbReference>
<proteinExistence type="predicted"/>
<dbReference type="InParanoid" id="A0A200R209"/>
<keyword evidence="1" id="KW-0119">Carbohydrate metabolism</keyword>
<dbReference type="PANTHER" id="PTHR31268">
    <property type="match status" value="1"/>
</dbReference>
<evidence type="ECO:0000313" key="3">
    <source>
        <dbReference type="Proteomes" id="UP000195402"/>
    </source>
</evidence>
<dbReference type="InterPro" id="IPR008811">
    <property type="entry name" value="Glycosyl_hydrolases_36"/>
</dbReference>
<dbReference type="Proteomes" id="UP000195402">
    <property type="component" value="Unassembled WGS sequence"/>
</dbReference>
<evidence type="ECO:0000313" key="2">
    <source>
        <dbReference type="EMBL" id="OVA16757.1"/>
    </source>
</evidence>
<dbReference type="OrthoDB" id="785793at2759"/>
<accession>A0A200R209</accession>
<gene>
    <name evidence="2" type="ORF">BVC80_1543g212</name>
</gene>